<comment type="caution">
    <text evidence="3">The sequence shown here is derived from an EMBL/GenBank/DDBJ whole genome shotgun (WGS) entry which is preliminary data.</text>
</comment>
<organism evidence="3 4">
    <name type="scientific">Acacia crassicarpa</name>
    <name type="common">northern wattle</name>
    <dbReference type="NCBI Taxonomy" id="499986"/>
    <lineage>
        <taxon>Eukaryota</taxon>
        <taxon>Viridiplantae</taxon>
        <taxon>Streptophyta</taxon>
        <taxon>Embryophyta</taxon>
        <taxon>Tracheophyta</taxon>
        <taxon>Spermatophyta</taxon>
        <taxon>Magnoliopsida</taxon>
        <taxon>eudicotyledons</taxon>
        <taxon>Gunneridae</taxon>
        <taxon>Pentapetalae</taxon>
        <taxon>rosids</taxon>
        <taxon>fabids</taxon>
        <taxon>Fabales</taxon>
        <taxon>Fabaceae</taxon>
        <taxon>Caesalpinioideae</taxon>
        <taxon>mimosoid clade</taxon>
        <taxon>Acacieae</taxon>
        <taxon>Acacia</taxon>
    </lineage>
</organism>
<gene>
    <name evidence="3" type="ORF">QN277_006413</name>
</gene>
<name>A0AAE1IU12_9FABA</name>
<dbReference type="Proteomes" id="UP001293593">
    <property type="component" value="Unassembled WGS sequence"/>
</dbReference>
<dbReference type="InterPro" id="IPR002921">
    <property type="entry name" value="Fungal_lipase-type"/>
</dbReference>
<protein>
    <recommendedName>
        <fullName evidence="2">Fungal lipase-type domain-containing protein</fullName>
    </recommendedName>
</protein>
<dbReference type="Pfam" id="PF01764">
    <property type="entry name" value="Lipase_3"/>
    <property type="match status" value="1"/>
</dbReference>
<keyword evidence="1" id="KW-0378">Hydrolase</keyword>
<dbReference type="PANTHER" id="PTHR46086:SF17">
    <property type="entry name" value="ALPHA_BETA-HYDROLASES SUPERFAMILY PROTEIN"/>
    <property type="match status" value="1"/>
</dbReference>
<feature type="domain" description="Fungal lipase-type" evidence="2">
    <location>
        <begin position="207"/>
        <end position="370"/>
    </location>
</feature>
<evidence type="ECO:0000313" key="4">
    <source>
        <dbReference type="Proteomes" id="UP001293593"/>
    </source>
</evidence>
<sequence length="474" mass="54609">MSYNGDHRKCFACSYMLLKPDQKLSFSDVLAFLFGSDLHRRNFVECTEATFVDFTRRWIIFISLLAQKLLQLLALPLKSLGSFVERWLNLLSANHHSVVTLLFNYLWGKDATPDPSSPEYLSVVGYMDTRVDLDASIKRGDGRYNASVSVMASKLSYENAACLQTIVKNHWKMELVKCGDFWNDYQGKATTQGFIMLDKSEEKQTYVVAFRGTEPFDADAWNTDIDLSWCHLPGVGKIHAGFMKALGLQKSVVGWPKKIQRDDNNNNHPPEAYYAIRDILKQHVNANNEAKFIVTGHSLGGALAILFPAILSLHDETLLLDRLEGVYTFGQPRVGDHEFAEYMEHKLKHHHIKYYRFVYSNDLVPRLPYDYKNLMFKHFGRCLYFDSNYKCKMVEEEPNKNYFSPWAMMPMMINAAREIIRSFFIGFKYGADYREGWFLRTLRIIGLALPGLPNHLPQDYVNATRLGSLLSYLD</sequence>
<evidence type="ECO:0000313" key="3">
    <source>
        <dbReference type="EMBL" id="KAK4256726.1"/>
    </source>
</evidence>
<dbReference type="PANTHER" id="PTHR46086">
    <property type="entry name" value="ALPHA/BETA-HYDROLASES SUPERFAMILY PROTEIN"/>
    <property type="match status" value="1"/>
</dbReference>
<dbReference type="GO" id="GO:0006629">
    <property type="term" value="P:lipid metabolic process"/>
    <property type="evidence" value="ECO:0007669"/>
    <property type="project" value="InterPro"/>
</dbReference>
<dbReference type="InterPro" id="IPR029058">
    <property type="entry name" value="AB_hydrolase_fold"/>
</dbReference>
<accession>A0AAE1IU12</accession>
<dbReference type="Gene3D" id="3.40.50.1820">
    <property type="entry name" value="alpha/beta hydrolase"/>
    <property type="match status" value="1"/>
</dbReference>
<dbReference type="InterPro" id="IPR044819">
    <property type="entry name" value="OBL-like"/>
</dbReference>
<keyword evidence="4" id="KW-1185">Reference proteome</keyword>
<dbReference type="EMBL" id="JAWXYG010000012">
    <property type="protein sequence ID" value="KAK4256726.1"/>
    <property type="molecule type" value="Genomic_DNA"/>
</dbReference>
<reference evidence="3" key="1">
    <citation type="submission" date="2023-10" db="EMBL/GenBank/DDBJ databases">
        <title>Chromosome-level genome of the transformable northern wattle, Acacia crassicarpa.</title>
        <authorList>
            <person name="Massaro I."/>
            <person name="Sinha N.R."/>
            <person name="Poethig S."/>
            <person name="Leichty A.R."/>
        </authorList>
    </citation>
    <scope>NUCLEOTIDE SEQUENCE</scope>
    <source>
        <strain evidence="3">Acra3RX</strain>
        <tissue evidence="3">Leaf</tissue>
    </source>
</reference>
<evidence type="ECO:0000256" key="1">
    <source>
        <dbReference type="ARBA" id="ARBA00022801"/>
    </source>
</evidence>
<evidence type="ECO:0000259" key="2">
    <source>
        <dbReference type="Pfam" id="PF01764"/>
    </source>
</evidence>
<dbReference type="AlphaFoldDB" id="A0AAE1IU12"/>
<dbReference type="GO" id="GO:0004806">
    <property type="term" value="F:triacylglycerol lipase activity"/>
    <property type="evidence" value="ECO:0007669"/>
    <property type="project" value="InterPro"/>
</dbReference>
<dbReference type="CDD" id="cd00519">
    <property type="entry name" value="Lipase_3"/>
    <property type="match status" value="1"/>
</dbReference>
<proteinExistence type="predicted"/>
<dbReference type="SUPFAM" id="SSF53474">
    <property type="entry name" value="alpha/beta-Hydrolases"/>
    <property type="match status" value="1"/>
</dbReference>